<reference evidence="4" key="1">
    <citation type="submission" date="2020-05" db="EMBL/GenBank/DDBJ databases">
        <title>Phylogenomic resolution of chytrid fungi.</title>
        <authorList>
            <person name="Stajich J.E."/>
            <person name="Amses K."/>
            <person name="Simmons R."/>
            <person name="Seto K."/>
            <person name="Myers J."/>
            <person name="Bonds A."/>
            <person name="Quandt C.A."/>
            <person name="Barry K."/>
            <person name="Liu P."/>
            <person name="Grigoriev I."/>
            <person name="Longcore J.E."/>
            <person name="James T.Y."/>
        </authorList>
    </citation>
    <scope>NUCLEOTIDE SEQUENCE</scope>
    <source>
        <strain evidence="4">PLAUS21</strain>
    </source>
</reference>
<dbReference type="PANTHER" id="PTHR22932">
    <property type="entry name" value="TELOMERASE-BINDING PROTEIN P23 HSP90 CO-CHAPERONE"/>
    <property type="match status" value="1"/>
</dbReference>
<dbReference type="AlphaFoldDB" id="A0AAD5Y7J1"/>
<dbReference type="GO" id="GO:0051879">
    <property type="term" value="F:Hsp90 protein binding"/>
    <property type="evidence" value="ECO:0007669"/>
    <property type="project" value="InterPro"/>
</dbReference>
<dbReference type="GO" id="GO:0051087">
    <property type="term" value="F:protein-folding chaperone binding"/>
    <property type="evidence" value="ECO:0007669"/>
    <property type="project" value="TreeGrafter"/>
</dbReference>
<comment type="similarity">
    <text evidence="1">Belongs to the p23/wos2 family.</text>
</comment>
<dbReference type="GO" id="GO:0006457">
    <property type="term" value="P:protein folding"/>
    <property type="evidence" value="ECO:0007669"/>
    <property type="project" value="TreeGrafter"/>
</dbReference>
<organism evidence="4 5">
    <name type="scientific">Boothiomyces macroporosus</name>
    <dbReference type="NCBI Taxonomy" id="261099"/>
    <lineage>
        <taxon>Eukaryota</taxon>
        <taxon>Fungi</taxon>
        <taxon>Fungi incertae sedis</taxon>
        <taxon>Chytridiomycota</taxon>
        <taxon>Chytridiomycota incertae sedis</taxon>
        <taxon>Chytridiomycetes</taxon>
        <taxon>Rhizophydiales</taxon>
        <taxon>Terramycetaceae</taxon>
        <taxon>Boothiomyces</taxon>
    </lineage>
</organism>
<comment type="caution">
    <text evidence="4">The sequence shown here is derived from an EMBL/GenBank/DDBJ whole genome shotgun (WGS) entry which is preliminary data.</text>
</comment>
<dbReference type="CDD" id="cd06465">
    <property type="entry name" value="p23_hB-ind1_like"/>
    <property type="match status" value="1"/>
</dbReference>
<name>A0AAD5Y7J1_9FUNG</name>
<dbReference type="GO" id="GO:0005634">
    <property type="term" value="C:nucleus"/>
    <property type="evidence" value="ECO:0007669"/>
    <property type="project" value="TreeGrafter"/>
</dbReference>
<dbReference type="Pfam" id="PF04969">
    <property type="entry name" value="CS"/>
    <property type="match status" value="1"/>
</dbReference>
<dbReference type="InterPro" id="IPR008978">
    <property type="entry name" value="HSP20-like_chaperone"/>
</dbReference>
<accession>A0AAD5Y7J1</accession>
<gene>
    <name evidence="4" type="ORF">HK103_000219</name>
</gene>
<dbReference type="Gene3D" id="2.60.40.790">
    <property type="match status" value="1"/>
</dbReference>
<feature type="compositionally biased region" description="Acidic residues" evidence="2">
    <location>
        <begin position="165"/>
        <end position="178"/>
    </location>
</feature>
<keyword evidence="5" id="KW-1185">Reference proteome</keyword>
<dbReference type="InterPro" id="IPR007052">
    <property type="entry name" value="CS_dom"/>
</dbReference>
<proteinExistence type="inferred from homology"/>
<evidence type="ECO:0000313" key="5">
    <source>
        <dbReference type="Proteomes" id="UP001210925"/>
    </source>
</evidence>
<dbReference type="Proteomes" id="UP001210925">
    <property type="component" value="Unassembled WGS sequence"/>
</dbReference>
<evidence type="ECO:0000259" key="3">
    <source>
        <dbReference type="PROSITE" id="PS51203"/>
    </source>
</evidence>
<dbReference type="PANTHER" id="PTHR22932:SF1">
    <property type="entry name" value="CO-CHAPERONE PROTEIN DAF-41"/>
    <property type="match status" value="1"/>
</dbReference>
<evidence type="ECO:0000256" key="2">
    <source>
        <dbReference type="SAM" id="MobiDB-lite"/>
    </source>
</evidence>
<dbReference type="SUPFAM" id="SSF49764">
    <property type="entry name" value="HSP20-like chaperones"/>
    <property type="match status" value="1"/>
</dbReference>
<evidence type="ECO:0000313" key="4">
    <source>
        <dbReference type="EMBL" id="KAJ3260609.1"/>
    </source>
</evidence>
<dbReference type="EMBL" id="JADGKB010000010">
    <property type="protein sequence ID" value="KAJ3260609.1"/>
    <property type="molecule type" value="Genomic_DNA"/>
</dbReference>
<feature type="domain" description="CS" evidence="3">
    <location>
        <begin position="10"/>
        <end position="98"/>
    </location>
</feature>
<dbReference type="InterPro" id="IPR045250">
    <property type="entry name" value="p23-like"/>
</dbReference>
<protein>
    <recommendedName>
        <fullName evidence="3">CS domain-containing protein</fullName>
    </recommendedName>
</protein>
<evidence type="ECO:0000256" key="1">
    <source>
        <dbReference type="ARBA" id="ARBA00025733"/>
    </source>
</evidence>
<dbReference type="PROSITE" id="PS51203">
    <property type="entry name" value="CS"/>
    <property type="match status" value="1"/>
</dbReference>
<feature type="region of interest" description="Disordered" evidence="2">
    <location>
        <begin position="113"/>
        <end position="132"/>
    </location>
</feature>
<dbReference type="GO" id="GO:0005829">
    <property type="term" value="C:cytosol"/>
    <property type="evidence" value="ECO:0007669"/>
    <property type="project" value="TreeGrafter"/>
</dbReference>
<feature type="region of interest" description="Disordered" evidence="2">
    <location>
        <begin position="137"/>
        <end position="184"/>
    </location>
</feature>
<sequence length="184" mass="20185">MMTSTPATPVRAPQVLYAQDKNKIFLTINLQDVENTDVKLTANNVSFSGSSNGIPYAFDIELFGEVQPSTLHKVETSRHIELSFEKANKETKFWSRLQKAAGKLTFVKTDFSRYQDEDEDEDEKPDPMAGMNDQLAQMMGGAGGFNPDMLKMMGGNGGAGLAPADDSDDEDLPDDLPELENASQ</sequence>
<dbReference type="GO" id="GO:0051131">
    <property type="term" value="P:chaperone-mediated protein complex assembly"/>
    <property type="evidence" value="ECO:0007669"/>
    <property type="project" value="TreeGrafter"/>
</dbReference>